<dbReference type="EMBL" id="LFJN01000032">
    <property type="protein sequence ID" value="KPI36362.1"/>
    <property type="molecule type" value="Genomic_DNA"/>
</dbReference>
<dbReference type="VEuPathDB" id="FungiDB:AB675_7294"/>
<accession>A0A0N1H5M1</accession>
<dbReference type="OrthoDB" id="1888931at2759"/>
<evidence type="ECO:0000313" key="5">
    <source>
        <dbReference type="EMBL" id="KPI36362.1"/>
    </source>
</evidence>
<keyword evidence="6" id="KW-1185">Reference proteome</keyword>
<evidence type="ECO:0000256" key="4">
    <source>
        <dbReference type="SAM" id="MobiDB-lite"/>
    </source>
</evidence>
<dbReference type="SUPFAM" id="SSF51735">
    <property type="entry name" value="NAD(P)-binding Rossmann-fold domains"/>
    <property type="match status" value="1"/>
</dbReference>
<feature type="region of interest" description="Disordered" evidence="4">
    <location>
        <begin position="1"/>
        <end position="21"/>
    </location>
</feature>
<keyword evidence="2" id="KW-0521">NADP</keyword>
<dbReference type="PANTHER" id="PTHR43008:SF1">
    <property type="entry name" value="NADP-DEPENDENT MANNITOL DEHYDROGENASE-RELATED"/>
    <property type="match status" value="1"/>
</dbReference>
<dbReference type="FunFam" id="3.40.50.720:FF:000090">
    <property type="entry name" value="NADP-dependent mannitol dehydrogenase"/>
    <property type="match status" value="1"/>
</dbReference>
<dbReference type="GO" id="GO:0050664">
    <property type="term" value="F:oxidoreductase activity, acting on NAD(P)H, oxygen as acceptor"/>
    <property type="evidence" value="ECO:0007669"/>
    <property type="project" value="TreeGrafter"/>
</dbReference>
<proteinExistence type="inferred from homology"/>
<dbReference type="GeneID" id="28739529"/>
<name>A0A0N1H5M1_9EURO</name>
<organism evidence="5 6">
    <name type="scientific">Cyphellophora attinorum</name>
    <dbReference type="NCBI Taxonomy" id="1664694"/>
    <lineage>
        <taxon>Eukaryota</taxon>
        <taxon>Fungi</taxon>
        <taxon>Dikarya</taxon>
        <taxon>Ascomycota</taxon>
        <taxon>Pezizomycotina</taxon>
        <taxon>Eurotiomycetes</taxon>
        <taxon>Chaetothyriomycetidae</taxon>
        <taxon>Chaetothyriales</taxon>
        <taxon>Cyphellophoraceae</taxon>
        <taxon>Cyphellophora</taxon>
    </lineage>
</organism>
<dbReference type="InterPro" id="IPR020904">
    <property type="entry name" value="Sc_DH/Rdtase_CS"/>
</dbReference>
<dbReference type="PANTHER" id="PTHR43008">
    <property type="entry name" value="BENZIL REDUCTASE"/>
    <property type="match status" value="1"/>
</dbReference>
<dbReference type="Gene3D" id="3.40.50.720">
    <property type="entry name" value="NAD(P)-binding Rossmann-like Domain"/>
    <property type="match status" value="1"/>
</dbReference>
<protein>
    <submittedName>
        <fullName evidence="5">Putative NADP-dependent mannitol dehydrogenase</fullName>
    </submittedName>
</protein>
<evidence type="ECO:0000256" key="3">
    <source>
        <dbReference type="ARBA" id="ARBA00023002"/>
    </source>
</evidence>
<evidence type="ECO:0000313" key="6">
    <source>
        <dbReference type="Proteomes" id="UP000038010"/>
    </source>
</evidence>
<dbReference type="InterPro" id="IPR036291">
    <property type="entry name" value="NAD(P)-bd_dom_sf"/>
</dbReference>
<comment type="similarity">
    <text evidence="1">Belongs to the short-chain dehydrogenases/reductases (SDR) family.</text>
</comment>
<dbReference type="GO" id="GO:0019594">
    <property type="term" value="P:mannitol metabolic process"/>
    <property type="evidence" value="ECO:0007669"/>
    <property type="project" value="UniProtKB-ARBA"/>
</dbReference>
<reference evidence="5 6" key="1">
    <citation type="submission" date="2015-06" db="EMBL/GenBank/DDBJ databases">
        <title>Draft genome of the ant-associated black yeast Phialophora attae CBS 131958.</title>
        <authorList>
            <person name="Moreno L.F."/>
            <person name="Stielow B.J."/>
            <person name="de Hoog S."/>
            <person name="Vicente V.A."/>
            <person name="Weiss V.A."/>
            <person name="de Vries M."/>
            <person name="Cruz L.M."/>
            <person name="Souza E.M."/>
        </authorList>
    </citation>
    <scope>NUCLEOTIDE SEQUENCE [LARGE SCALE GENOMIC DNA]</scope>
    <source>
        <strain evidence="5 6">CBS 131958</strain>
    </source>
</reference>
<dbReference type="InterPro" id="IPR002347">
    <property type="entry name" value="SDR_fam"/>
</dbReference>
<dbReference type="Pfam" id="PF13561">
    <property type="entry name" value="adh_short_C2"/>
    <property type="match status" value="1"/>
</dbReference>
<dbReference type="RefSeq" id="XP_017996325.1">
    <property type="nucleotide sequence ID" value="XM_018147649.1"/>
</dbReference>
<evidence type="ECO:0000256" key="2">
    <source>
        <dbReference type="ARBA" id="ARBA00022857"/>
    </source>
</evidence>
<dbReference type="PROSITE" id="PS00061">
    <property type="entry name" value="ADH_SHORT"/>
    <property type="match status" value="1"/>
</dbReference>
<sequence length="323" mass="34681">MSMSLEDSLSQPRPPKPCPPISNSVFEQLRLDGKVAIVTGAAAGIGLAVAEAYAEAGCNLALWYNSNKSAHTRAEELAKQYSIKAIAYQVSVEDPSAVQKGIQTVLKDFGDRIDVFVANAGTAISKPLLDMTIDEYRQVMSVNLDGVVYCAKFVGEVFKRQGSGSLILTSSISAHVVNVPIDQPIYNASKAAVTHLGKSLAREWREFARVNVVSPGFFNTNMGASENVKDEAHRMAVLGRQGDVKELKAVYLWLASSAGGFATGSDVLVDGGYTLHEWGPSEGHDRDIGFRGTRLVDFALNLDEERSGIEGALSMDTAELPIA</sequence>
<dbReference type="STRING" id="1664694.A0A0N1H5M1"/>
<gene>
    <name evidence="5" type="ORF">AB675_7294</name>
</gene>
<feature type="compositionally biased region" description="Polar residues" evidence="4">
    <location>
        <begin position="1"/>
        <end position="11"/>
    </location>
</feature>
<dbReference type="PRINTS" id="PR00081">
    <property type="entry name" value="GDHRDH"/>
</dbReference>
<dbReference type="GO" id="GO:0050085">
    <property type="term" value="F:mannitol 2-dehydrogenase (NADP+) activity"/>
    <property type="evidence" value="ECO:0007669"/>
    <property type="project" value="UniProtKB-ARBA"/>
</dbReference>
<dbReference type="Proteomes" id="UP000038010">
    <property type="component" value="Unassembled WGS sequence"/>
</dbReference>
<dbReference type="AlphaFoldDB" id="A0A0N1H5M1"/>
<comment type="caution">
    <text evidence="5">The sequence shown here is derived from an EMBL/GenBank/DDBJ whole genome shotgun (WGS) entry which is preliminary data.</text>
</comment>
<keyword evidence="3" id="KW-0560">Oxidoreductase</keyword>
<evidence type="ECO:0000256" key="1">
    <source>
        <dbReference type="ARBA" id="ARBA00006484"/>
    </source>
</evidence>
<dbReference type="PRINTS" id="PR00080">
    <property type="entry name" value="SDRFAMILY"/>
</dbReference>